<proteinExistence type="inferred from homology"/>
<comment type="subcellular location">
    <subcellularLocation>
        <location evidence="1">Cell membrane</location>
        <topology evidence="1">Multi-pass membrane protein</topology>
    </subcellularLocation>
</comment>
<dbReference type="InterPro" id="IPR038770">
    <property type="entry name" value="Na+/solute_symporter_sf"/>
</dbReference>
<evidence type="ECO:0000256" key="7">
    <source>
        <dbReference type="ARBA" id="ARBA00023136"/>
    </source>
</evidence>
<organism evidence="9 10">
    <name type="scientific">Alishewanella tabrizica</name>
    <dbReference type="NCBI Taxonomy" id="671278"/>
    <lineage>
        <taxon>Bacteria</taxon>
        <taxon>Pseudomonadati</taxon>
        <taxon>Pseudomonadota</taxon>
        <taxon>Gammaproteobacteria</taxon>
        <taxon>Alteromonadales</taxon>
        <taxon>Alteromonadaceae</taxon>
        <taxon>Alishewanella</taxon>
    </lineage>
</organism>
<keyword evidence="4" id="KW-1003">Cell membrane</keyword>
<dbReference type="Proteomes" id="UP000634667">
    <property type="component" value="Unassembled WGS sequence"/>
</dbReference>
<comment type="caution">
    <text evidence="9">The sequence shown here is derived from an EMBL/GenBank/DDBJ whole genome shotgun (WGS) entry which is preliminary data.</text>
</comment>
<feature type="transmembrane region" description="Helical" evidence="8">
    <location>
        <begin position="221"/>
        <end position="239"/>
    </location>
</feature>
<dbReference type="EMBL" id="BMYR01000001">
    <property type="protein sequence ID" value="GGW49764.1"/>
    <property type="molecule type" value="Genomic_DNA"/>
</dbReference>
<comment type="similarity">
    <text evidence="2">Belongs to the auxin efflux carrier (TC 2.A.69) family.</text>
</comment>
<feature type="transmembrane region" description="Helical" evidence="8">
    <location>
        <begin position="119"/>
        <end position="139"/>
    </location>
</feature>
<dbReference type="PANTHER" id="PTHR36838">
    <property type="entry name" value="AUXIN EFFLUX CARRIER FAMILY PROTEIN"/>
    <property type="match status" value="1"/>
</dbReference>
<evidence type="ECO:0000313" key="10">
    <source>
        <dbReference type="Proteomes" id="UP000634667"/>
    </source>
</evidence>
<accession>A0ABQ2WG64</accession>
<feature type="transmembrane region" description="Helical" evidence="8">
    <location>
        <begin position="280"/>
        <end position="300"/>
    </location>
</feature>
<gene>
    <name evidence="9" type="ORF">GCM10008111_01900</name>
</gene>
<evidence type="ECO:0000256" key="5">
    <source>
        <dbReference type="ARBA" id="ARBA00022692"/>
    </source>
</evidence>
<name>A0ABQ2WG64_9ALTE</name>
<evidence type="ECO:0000313" key="9">
    <source>
        <dbReference type="EMBL" id="GGW49764.1"/>
    </source>
</evidence>
<feature type="transmembrane region" description="Helical" evidence="8">
    <location>
        <begin position="245"/>
        <end position="268"/>
    </location>
</feature>
<evidence type="ECO:0000256" key="3">
    <source>
        <dbReference type="ARBA" id="ARBA00022448"/>
    </source>
</evidence>
<evidence type="ECO:0000256" key="4">
    <source>
        <dbReference type="ARBA" id="ARBA00022475"/>
    </source>
</evidence>
<dbReference type="Pfam" id="PF03547">
    <property type="entry name" value="Mem_trans"/>
    <property type="match status" value="1"/>
</dbReference>
<feature type="transmembrane region" description="Helical" evidence="8">
    <location>
        <begin position="188"/>
        <end position="209"/>
    </location>
</feature>
<keyword evidence="10" id="KW-1185">Reference proteome</keyword>
<evidence type="ECO:0000256" key="1">
    <source>
        <dbReference type="ARBA" id="ARBA00004651"/>
    </source>
</evidence>
<evidence type="ECO:0000256" key="8">
    <source>
        <dbReference type="SAM" id="Phobius"/>
    </source>
</evidence>
<dbReference type="Gene3D" id="1.20.1530.20">
    <property type="match status" value="1"/>
</dbReference>
<feature type="transmembrane region" description="Helical" evidence="8">
    <location>
        <begin position="58"/>
        <end position="79"/>
    </location>
</feature>
<evidence type="ECO:0000256" key="2">
    <source>
        <dbReference type="ARBA" id="ARBA00010145"/>
    </source>
</evidence>
<evidence type="ECO:0000256" key="6">
    <source>
        <dbReference type="ARBA" id="ARBA00022989"/>
    </source>
</evidence>
<dbReference type="InterPro" id="IPR004776">
    <property type="entry name" value="Mem_transp_PIN-like"/>
</dbReference>
<feature type="transmembrane region" description="Helical" evidence="8">
    <location>
        <begin position="159"/>
        <end position="176"/>
    </location>
</feature>
<keyword evidence="3" id="KW-0813">Transport</keyword>
<keyword evidence="5 8" id="KW-0812">Transmembrane</keyword>
<dbReference type="PANTHER" id="PTHR36838:SF4">
    <property type="entry name" value="AUXIN EFFLUX CARRIER FAMILY PROTEIN"/>
    <property type="match status" value="1"/>
</dbReference>
<keyword evidence="6 8" id="KW-1133">Transmembrane helix</keyword>
<evidence type="ECO:0008006" key="11">
    <source>
        <dbReference type="Google" id="ProtNLM"/>
    </source>
</evidence>
<keyword evidence="7 8" id="KW-0472">Membrane</keyword>
<protein>
    <recommendedName>
        <fullName evidence="11">Transporter</fullName>
    </recommendedName>
</protein>
<feature type="transmembrane region" description="Helical" evidence="8">
    <location>
        <begin position="34"/>
        <end position="51"/>
    </location>
</feature>
<sequence>MVLITLLPDLLLLLGGGCLKRTLPPVGWQGIDRLNFYLLFPALIFISALASPPKGSDLLIMGSGVWGLMGLACGLGWLVRWWGPEKFVDFAGMWQTAWRFNTAFAMVVVQALPAEYRGLMSIAIGLAVPVANILAVLALTRGQQLSVWRTVQQVVTNPFLLASVAGIGCAILGWRMPEPIMIALEKLAVAAVPLALLSIGAAINWRALLTLSRFEVALHSIKLLILPLTMLLIGILFTLATGPVIVLMVFAAMPTASAAHVLAAVYGADKEKVAKVIAQSTLLGCLMVPVWLAIISRVFLVAE</sequence>
<reference evidence="10" key="1">
    <citation type="journal article" date="2019" name="Int. J. Syst. Evol. Microbiol.">
        <title>The Global Catalogue of Microorganisms (GCM) 10K type strain sequencing project: providing services to taxonomists for standard genome sequencing and annotation.</title>
        <authorList>
            <consortium name="The Broad Institute Genomics Platform"/>
            <consortium name="The Broad Institute Genome Sequencing Center for Infectious Disease"/>
            <person name="Wu L."/>
            <person name="Ma J."/>
        </authorList>
    </citation>
    <scope>NUCLEOTIDE SEQUENCE [LARGE SCALE GENOMIC DNA]</scope>
    <source>
        <strain evidence="10">KCTC 23723</strain>
    </source>
</reference>